<keyword evidence="3" id="KW-0804">Transcription</keyword>
<dbReference type="Gene3D" id="1.10.10.10">
    <property type="entry name" value="Winged helix-like DNA-binding domain superfamily/Winged helix DNA-binding domain"/>
    <property type="match status" value="1"/>
</dbReference>
<dbReference type="Pfam" id="PF07729">
    <property type="entry name" value="FCD"/>
    <property type="match status" value="1"/>
</dbReference>
<dbReference type="GO" id="GO:0003700">
    <property type="term" value="F:DNA-binding transcription factor activity"/>
    <property type="evidence" value="ECO:0007669"/>
    <property type="project" value="InterPro"/>
</dbReference>
<feature type="region of interest" description="Disordered" evidence="4">
    <location>
        <begin position="204"/>
        <end position="228"/>
    </location>
</feature>
<dbReference type="PROSITE" id="PS50949">
    <property type="entry name" value="HTH_GNTR"/>
    <property type="match status" value="1"/>
</dbReference>
<dbReference type="SUPFAM" id="SSF48008">
    <property type="entry name" value="GntR ligand-binding domain-like"/>
    <property type="match status" value="1"/>
</dbReference>
<evidence type="ECO:0000259" key="5">
    <source>
        <dbReference type="PROSITE" id="PS50949"/>
    </source>
</evidence>
<dbReference type="InterPro" id="IPR000524">
    <property type="entry name" value="Tscrpt_reg_HTH_GntR"/>
</dbReference>
<feature type="compositionally biased region" description="Basic and acidic residues" evidence="4">
    <location>
        <begin position="209"/>
        <end position="220"/>
    </location>
</feature>
<protein>
    <submittedName>
        <fullName evidence="6">FCD domain-containing protein</fullName>
    </submittedName>
</protein>
<dbReference type="InterPro" id="IPR011711">
    <property type="entry name" value="GntR_C"/>
</dbReference>
<dbReference type="AlphaFoldDB" id="A0A6N7RNE0"/>
<keyword evidence="1" id="KW-0805">Transcription regulation</keyword>
<dbReference type="InterPro" id="IPR036390">
    <property type="entry name" value="WH_DNA-bd_sf"/>
</dbReference>
<dbReference type="GO" id="GO:0003677">
    <property type="term" value="F:DNA binding"/>
    <property type="evidence" value="ECO:0007669"/>
    <property type="project" value="UniProtKB-KW"/>
</dbReference>
<evidence type="ECO:0000256" key="1">
    <source>
        <dbReference type="ARBA" id="ARBA00023015"/>
    </source>
</evidence>
<dbReference type="SMART" id="SM00345">
    <property type="entry name" value="HTH_GNTR"/>
    <property type="match status" value="1"/>
</dbReference>
<organism evidence="6 7">
    <name type="scientific">Eggerthella guodeyinii</name>
    <dbReference type="NCBI Taxonomy" id="2690837"/>
    <lineage>
        <taxon>Bacteria</taxon>
        <taxon>Bacillati</taxon>
        <taxon>Actinomycetota</taxon>
        <taxon>Coriobacteriia</taxon>
        <taxon>Eggerthellales</taxon>
        <taxon>Eggerthellaceae</taxon>
        <taxon>Eggerthella</taxon>
    </lineage>
</organism>
<evidence type="ECO:0000313" key="6">
    <source>
        <dbReference type="EMBL" id="MRX82411.1"/>
    </source>
</evidence>
<evidence type="ECO:0000256" key="2">
    <source>
        <dbReference type="ARBA" id="ARBA00023125"/>
    </source>
</evidence>
<dbReference type="EMBL" id="VTFY01000006">
    <property type="protein sequence ID" value="MRX82411.1"/>
    <property type="molecule type" value="Genomic_DNA"/>
</dbReference>
<dbReference type="Gene3D" id="1.20.120.530">
    <property type="entry name" value="GntR ligand-binding domain-like"/>
    <property type="match status" value="1"/>
</dbReference>
<dbReference type="SMART" id="SM00895">
    <property type="entry name" value="FCD"/>
    <property type="match status" value="1"/>
</dbReference>
<dbReference type="RefSeq" id="WP_101721258.1">
    <property type="nucleotide sequence ID" value="NZ_VTFY01000006.1"/>
</dbReference>
<comment type="caution">
    <text evidence="6">The sequence shown here is derived from an EMBL/GenBank/DDBJ whole genome shotgun (WGS) entry which is preliminary data.</text>
</comment>
<evidence type="ECO:0000256" key="4">
    <source>
        <dbReference type="SAM" id="MobiDB-lite"/>
    </source>
</evidence>
<dbReference type="Proteomes" id="UP000438093">
    <property type="component" value="Unassembled WGS sequence"/>
</dbReference>
<dbReference type="PANTHER" id="PTHR43537:SF5">
    <property type="entry name" value="UXU OPERON TRANSCRIPTIONAL REGULATOR"/>
    <property type="match status" value="1"/>
</dbReference>
<accession>A0A6N7RNE0</accession>
<dbReference type="Pfam" id="PF00392">
    <property type="entry name" value="GntR"/>
    <property type="match status" value="1"/>
</dbReference>
<dbReference type="SUPFAM" id="SSF46785">
    <property type="entry name" value="Winged helix' DNA-binding domain"/>
    <property type="match status" value="1"/>
</dbReference>
<dbReference type="InterPro" id="IPR008920">
    <property type="entry name" value="TF_FadR/GntR_C"/>
</dbReference>
<dbReference type="PANTHER" id="PTHR43537">
    <property type="entry name" value="TRANSCRIPTIONAL REGULATOR, GNTR FAMILY"/>
    <property type="match status" value="1"/>
</dbReference>
<evidence type="ECO:0000313" key="7">
    <source>
        <dbReference type="Proteomes" id="UP000438093"/>
    </source>
</evidence>
<feature type="domain" description="HTH gntR-type" evidence="5">
    <location>
        <begin position="14"/>
        <end position="81"/>
    </location>
</feature>
<dbReference type="InterPro" id="IPR036388">
    <property type="entry name" value="WH-like_DNA-bd_sf"/>
</dbReference>
<reference evidence="7" key="1">
    <citation type="submission" date="2019-08" db="EMBL/GenBank/DDBJ databases">
        <title>Arthrobacter sp. nov., isolated from plateau pika and Tibetan wild ass.</title>
        <authorList>
            <person name="Ge Y."/>
        </authorList>
    </citation>
    <scope>NUCLEOTIDE SEQUENCE [LARGE SCALE GENOMIC DNA]</scope>
    <source>
        <strain evidence="7">HF-4214</strain>
    </source>
</reference>
<name>A0A6N7RNE0_9ACTN</name>
<keyword evidence="7" id="KW-1185">Reference proteome</keyword>
<dbReference type="CDD" id="cd07377">
    <property type="entry name" value="WHTH_GntR"/>
    <property type="match status" value="1"/>
</dbReference>
<sequence>MPEQLDHAFADANHPISEDIANELEAQIFSGKLKPGDRLVERQLAQDFNVSRQPVRDALKLLMRHGLISQLPTRGVAVASLRPKELNDLFVVRESLEALAARLACQNVANGADPTRLKRLLDENKRAILARDNETAFRTNAEFHEEVLALADNKMLTDILNPILMRMHRLSGDKLDLSTVHAEHVDLYEAITSGDLKIADMSARNHTSSYKDRTRKKLSESDEDATAS</sequence>
<keyword evidence="2" id="KW-0238">DNA-binding</keyword>
<evidence type="ECO:0000256" key="3">
    <source>
        <dbReference type="ARBA" id="ARBA00023163"/>
    </source>
</evidence>
<gene>
    <name evidence="6" type="ORF">GJG86_07880</name>
</gene>
<proteinExistence type="predicted"/>
<dbReference type="PRINTS" id="PR00035">
    <property type="entry name" value="HTHGNTR"/>
</dbReference>